<proteinExistence type="predicted"/>
<dbReference type="Proteomes" id="UP000060630">
    <property type="component" value="Unassembled WGS sequence"/>
</dbReference>
<reference evidence="1 2" key="1">
    <citation type="submission" date="2015-11" db="EMBL/GenBank/DDBJ databases">
        <title>Expanding the genomic diversity of Burkholderia species for the development of highly accurate diagnostics.</title>
        <authorList>
            <person name="Sahl J."/>
            <person name="Keim P."/>
            <person name="Wagner D."/>
        </authorList>
    </citation>
    <scope>NUCLEOTIDE SEQUENCE [LARGE SCALE GENOMIC DNA]</scope>
    <source>
        <strain evidence="1 2">MSMB2087WGS</strain>
    </source>
</reference>
<organism evidence="1 2">
    <name type="scientific">Burkholderia ubonensis</name>
    <dbReference type="NCBI Taxonomy" id="101571"/>
    <lineage>
        <taxon>Bacteria</taxon>
        <taxon>Pseudomonadati</taxon>
        <taxon>Pseudomonadota</taxon>
        <taxon>Betaproteobacteria</taxon>
        <taxon>Burkholderiales</taxon>
        <taxon>Burkholderiaceae</taxon>
        <taxon>Burkholderia</taxon>
        <taxon>Burkholderia cepacia complex</taxon>
    </lineage>
</organism>
<dbReference type="AlphaFoldDB" id="A0A106QDH4"/>
<evidence type="ECO:0000313" key="2">
    <source>
        <dbReference type="Proteomes" id="UP000060630"/>
    </source>
</evidence>
<gene>
    <name evidence="1" type="ORF">WL29_22300</name>
</gene>
<comment type="caution">
    <text evidence="1">The sequence shown here is derived from an EMBL/GenBank/DDBJ whole genome shotgun (WGS) entry which is preliminary data.</text>
</comment>
<protein>
    <submittedName>
        <fullName evidence="1">Uncharacterized protein</fullName>
    </submittedName>
</protein>
<name>A0A106QDH4_9BURK</name>
<sequence>MAVGLAAMAADAATSQSSPRTIIGTTTVTVHGAQIVLAKYLKDGQVCQQYVDTVTDQTHVSGETTWDALVREICDVPEARPGAAGLEVFPKKLTFMEKVKSGDVEIQVPRIGLEQAPTQHNTR</sequence>
<dbReference type="EMBL" id="LPHD01000049">
    <property type="protein sequence ID" value="KWA84099.1"/>
    <property type="molecule type" value="Genomic_DNA"/>
</dbReference>
<evidence type="ECO:0000313" key="1">
    <source>
        <dbReference type="EMBL" id="KWA84099.1"/>
    </source>
</evidence>
<accession>A0A106QDH4</accession>